<evidence type="ECO:0000313" key="7">
    <source>
        <dbReference type="Proteomes" id="UP000034838"/>
    </source>
</evidence>
<evidence type="ECO:0000256" key="3">
    <source>
        <dbReference type="ARBA" id="ARBA00023315"/>
    </source>
</evidence>
<gene>
    <name evidence="6" type="ORF">VT52_005020</name>
</gene>
<name>A0A1J4Q6C6_9ACTN</name>
<comment type="caution">
    <text evidence="6">The sequence shown here is derived from an EMBL/GenBank/DDBJ whole genome shotgun (WGS) entry which is preliminary data.</text>
</comment>
<organism evidence="6 7">
    <name type="scientific">Streptomyces malaysiense</name>
    <dbReference type="NCBI Taxonomy" id="1428626"/>
    <lineage>
        <taxon>Bacteria</taxon>
        <taxon>Bacillati</taxon>
        <taxon>Actinomycetota</taxon>
        <taxon>Actinomycetes</taxon>
        <taxon>Kitasatosporales</taxon>
        <taxon>Streptomycetaceae</taxon>
        <taxon>Streptomyces</taxon>
    </lineage>
</organism>
<evidence type="ECO:0000313" key="6">
    <source>
        <dbReference type="EMBL" id="OIK28717.1"/>
    </source>
</evidence>
<dbReference type="RefSeq" id="WP_071387401.1">
    <property type="nucleotide sequence ID" value="NZ_LBDA02000008.1"/>
</dbReference>
<dbReference type="InterPro" id="IPR050743">
    <property type="entry name" value="2-oxoacid_DH_E2_comp"/>
</dbReference>
<accession>A0A1J4Q6C6</accession>
<evidence type="ECO:0000256" key="2">
    <source>
        <dbReference type="ARBA" id="ARBA00022679"/>
    </source>
</evidence>
<evidence type="ECO:0000256" key="4">
    <source>
        <dbReference type="SAM" id="MobiDB-lite"/>
    </source>
</evidence>
<dbReference type="Gene3D" id="3.30.559.10">
    <property type="entry name" value="Chloramphenicol acetyltransferase-like domain"/>
    <property type="match status" value="1"/>
</dbReference>
<evidence type="ECO:0000256" key="1">
    <source>
        <dbReference type="ARBA" id="ARBA00001938"/>
    </source>
</evidence>
<evidence type="ECO:0000259" key="5">
    <source>
        <dbReference type="Pfam" id="PF00198"/>
    </source>
</evidence>
<reference evidence="6" key="1">
    <citation type="submission" date="2016-10" db="EMBL/GenBank/DDBJ databases">
        <title>Genome sequence of Streptomyces malaysiense MUSC 136.</title>
        <authorList>
            <person name="Lee L.-H."/>
            <person name="Ser H.-L."/>
        </authorList>
    </citation>
    <scope>NUCLEOTIDE SEQUENCE [LARGE SCALE GENOMIC DNA]</scope>
    <source>
        <strain evidence="6">MUSC 136</strain>
    </source>
</reference>
<dbReference type="Proteomes" id="UP000034838">
    <property type="component" value="Unassembled WGS sequence"/>
</dbReference>
<keyword evidence="2" id="KW-0808">Transferase</keyword>
<comment type="cofactor">
    <cofactor evidence="1">
        <name>(R)-lipoate</name>
        <dbReference type="ChEBI" id="CHEBI:83088"/>
    </cofactor>
</comment>
<dbReference type="EMBL" id="LBDA02000008">
    <property type="protein sequence ID" value="OIK28717.1"/>
    <property type="molecule type" value="Genomic_DNA"/>
</dbReference>
<feature type="region of interest" description="Disordered" evidence="4">
    <location>
        <begin position="250"/>
        <end position="272"/>
    </location>
</feature>
<dbReference type="GO" id="GO:0016407">
    <property type="term" value="F:acetyltransferase activity"/>
    <property type="evidence" value="ECO:0007669"/>
    <property type="project" value="TreeGrafter"/>
</dbReference>
<dbReference type="GO" id="GO:0005737">
    <property type="term" value="C:cytoplasm"/>
    <property type="evidence" value="ECO:0007669"/>
    <property type="project" value="TreeGrafter"/>
</dbReference>
<dbReference type="SUPFAM" id="SSF52777">
    <property type="entry name" value="CoA-dependent acyltransferases"/>
    <property type="match status" value="1"/>
</dbReference>
<feature type="domain" description="2-oxoacid dehydrogenase acyltransferase catalytic" evidence="5">
    <location>
        <begin position="159"/>
        <end position="250"/>
    </location>
</feature>
<dbReference type="AlphaFoldDB" id="A0A1J4Q6C6"/>
<dbReference type="InterPro" id="IPR023213">
    <property type="entry name" value="CAT-like_dom_sf"/>
</dbReference>
<feature type="compositionally biased region" description="Low complexity" evidence="4">
    <location>
        <begin position="263"/>
        <end position="272"/>
    </location>
</feature>
<dbReference type="Pfam" id="PF00198">
    <property type="entry name" value="2-oxoacid_dh"/>
    <property type="match status" value="1"/>
</dbReference>
<dbReference type="OrthoDB" id="9805770at2"/>
<dbReference type="PANTHER" id="PTHR43178">
    <property type="entry name" value="DIHYDROLIPOAMIDE ACETYLTRANSFERASE COMPONENT OF PYRUVATE DEHYDROGENASE COMPLEX"/>
    <property type="match status" value="1"/>
</dbReference>
<keyword evidence="7" id="KW-1185">Reference proteome</keyword>
<sequence length="272" mass="29925">MNPTPVSRSRRHTLFFLDAVRRFAPVHLDTEVDMTAVRGHRRAARARGGPRYSTAAYVLHAAGRVLARHPEANAALGGRLWPRIARFPHVNGKLTLDKTLDGQRVVLSTVVPGLQRATLQEIQRHLEQFRDGDPDTMPEFERLRRLHRAPLLIGSTAFRLAAGRLRGRDRLMGTVAVTSLGHRPVDGFHSVGGTTTTLGLGRTVDRPVVRDGRVTVAPVMRLSLTFDHRVIDGAEAADVLGELKEHLEEFRTDAADEPPTTPPAAAVPEEVS</sequence>
<dbReference type="InterPro" id="IPR001078">
    <property type="entry name" value="2-oxoacid_DH_actylTfrase"/>
</dbReference>
<keyword evidence="3 6" id="KW-0012">Acyltransferase</keyword>
<protein>
    <submittedName>
        <fullName evidence="6">Acyltransferase</fullName>
    </submittedName>
</protein>
<dbReference type="GO" id="GO:0031405">
    <property type="term" value="F:lipoic acid binding"/>
    <property type="evidence" value="ECO:0007669"/>
    <property type="project" value="TreeGrafter"/>
</dbReference>
<dbReference type="PANTHER" id="PTHR43178:SF5">
    <property type="entry name" value="LIPOAMIDE ACYLTRANSFERASE COMPONENT OF BRANCHED-CHAIN ALPHA-KETO ACID DEHYDROGENASE COMPLEX, MITOCHONDRIAL"/>
    <property type="match status" value="1"/>
</dbReference>
<proteinExistence type="predicted"/>